<dbReference type="PRINTS" id="PR00105">
    <property type="entry name" value="C5METTRFRASE"/>
</dbReference>
<feature type="active site" evidence="6">
    <location>
        <position position="113"/>
    </location>
</feature>
<comment type="similarity">
    <text evidence="6 7">Belongs to the class I-like SAM-binding methyltransferase superfamily. C5-methyltransferase family.</text>
</comment>
<dbReference type="GO" id="GO:0032259">
    <property type="term" value="P:methylation"/>
    <property type="evidence" value="ECO:0007669"/>
    <property type="project" value="UniProtKB-KW"/>
</dbReference>
<dbReference type="PANTHER" id="PTHR46098">
    <property type="entry name" value="TRNA (CYTOSINE(38)-C(5))-METHYLTRANSFERASE"/>
    <property type="match status" value="1"/>
</dbReference>
<name>A0A3E4WZM0_PHOVU</name>
<evidence type="ECO:0000256" key="5">
    <source>
        <dbReference type="ARBA" id="ARBA00047422"/>
    </source>
</evidence>
<evidence type="ECO:0000256" key="8">
    <source>
        <dbReference type="RuleBase" id="RU000417"/>
    </source>
</evidence>
<dbReference type="Pfam" id="PF00145">
    <property type="entry name" value="DNA_methylase"/>
    <property type="match status" value="1"/>
</dbReference>
<evidence type="ECO:0000313" key="10">
    <source>
        <dbReference type="Proteomes" id="UP000261003"/>
    </source>
</evidence>
<dbReference type="PANTHER" id="PTHR46098:SF1">
    <property type="entry name" value="TRNA (CYTOSINE(38)-C(5))-METHYLTRANSFERASE"/>
    <property type="match status" value="1"/>
</dbReference>
<dbReference type="GO" id="GO:0003886">
    <property type="term" value="F:DNA (cytosine-5-)-methyltransferase activity"/>
    <property type="evidence" value="ECO:0007669"/>
    <property type="project" value="UniProtKB-EC"/>
</dbReference>
<comment type="catalytic activity">
    <reaction evidence="5 8">
        <text>a 2'-deoxycytidine in DNA + S-adenosyl-L-methionine = a 5-methyl-2'-deoxycytidine in DNA + S-adenosyl-L-homocysteine + H(+)</text>
        <dbReference type="Rhea" id="RHEA:13681"/>
        <dbReference type="Rhea" id="RHEA-COMP:11369"/>
        <dbReference type="Rhea" id="RHEA-COMP:11370"/>
        <dbReference type="ChEBI" id="CHEBI:15378"/>
        <dbReference type="ChEBI" id="CHEBI:57856"/>
        <dbReference type="ChEBI" id="CHEBI:59789"/>
        <dbReference type="ChEBI" id="CHEBI:85452"/>
        <dbReference type="ChEBI" id="CHEBI:85454"/>
        <dbReference type="EC" id="2.1.1.37"/>
    </reaction>
</comment>
<evidence type="ECO:0000256" key="2">
    <source>
        <dbReference type="ARBA" id="ARBA00022679"/>
    </source>
</evidence>
<dbReference type="Gene3D" id="3.40.50.150">
    <property type="entry name" value="Vaccinia Virus protein VP39"/>
    <property type="match status" value="1"/>
</dbReference>
<evidence type="ECO:0000256" key="3">
    <source>
        <dbReference type="ARBA" id="ARBA00022691"/>
    </source>
</evidence>
<organism evidence="9 10">
    <name type="scientific">Phocaeicola vulgatus</name>
    <name type="common">Bacteroides vulgatus</name>
    <dbReference type="NCBI Taxonomy" id="821"/>
    <lineage>
        <taxon>Bacteria</taxon>
        <taxon>Pseudomonadati</taxon>
        <taxon>Bacteroidota</taxon>
        <taxon>Bacteroidia</taxon>
        <taxon>Bacteroidales</taxon>
        <taxon>Bacteroidaceae</taxon>
        <taxon>Phocaeicola</taxon>
    </lineage>
</organism>
<reference evidence="9 10" key="1">
    <citation type="submission" date="2018-08" db="EMBL/GenBank/DDBJ databases">
        <title>A genome reference for cultivated species of the human gut microbiota.</title>
        <authorList>
            <person name="Zou Y."/>
            <person name="Xue W."/>
            <person name="Luo G."/>
        </authorList>
    </citation>
    <scope>NUCLEOTIDE SEQUENCE [LARGE SCALE GENOMIC DNA]</scope>
    <source>
        <strain evidence="9 10">OM08-13BH</strain>
    </source>
</reference>
<gene>
    <name evidence="9" type="primary">dcm</name>
    <name evidence="9" type="ORF">DXC16_02230</name>
</gene>
<dbReference type="SUPFAM" id="SSF53335">
    <property type="entry name" value="S-adenosyl-L-methionine-dependent methyltransferases"/>
    <property type="match status" value="1"/>
</dbReference>
<keyword evidence="3 6" id="KW-0949">S-adenosyl-L-methionine</keyword>
<dbReference type="InterPro" id="IPR001525">
    <property type="entry name" value="C5_MeTfrase"/>
</dbReference>
<dbReference type="EC" id="2.1.1.37" evidence="8"/>
<dbReference type="InterPro" id="IPR029063">
    <property type="entry name" value="SAM-dependent_MTases_sf"/>
</dbReference>
<accession>A0A3E4WZM0</accession>
<evidence type="ECO:0000313" key="9">
    <source>
        <dbReference type="EMBL" id="RGM47736.1"/>
    </source>
</evidence>
<dbReference type="Proteomes" id="UP000261003">
    <property type="component" value="Unassembled WGS sequence"/>
</dbReference>
<evidence type="ECO:0000256" key="4">
    <source>
        <dbReference type="ARBA" id="ARBA00022747"/>
    </source>
</evidence>
<evidence type="ECO:0000256" key="1">
    <source>
        <dbReference type="ARBA" id="ARBA00022603"/>
    </source>
</evidence>
<dbReference type="AlphaFoldDB" id="A0A3E4WZM0"/>
<evidence type="ECO:0000256" key="6">
    <source>
        <dbReference type="PROSITE-ProRule" id="PRU01016"/>
    </source>
</evidence>
<dbReference type="InterPro" id="IPR018117">
    <property type="entry name" value="C5_DNA_meth_AS"/>
</dbReference>
<dbReference type="GO" id="GO:0009307">
    <property type="term" value="P:DNA restriction-modification system"/>
    <property type="evidence" value="ECO:0007669"/>
    <property type="project" value="UniProtKB-KW"/>
</dbReference>
<keyword evidence="1 6" id="KW-0489">Methyltransferase</keyword>
<dbReference type="InterPro" id="IPR050750">
    <property type="entry name" value="C5-MTase"/>
</dbReference>
<dbReference type="Gene3D" id="3.90.120.10">
    <property type="entry name" value="DNA Methylase, subunit A, domain 2"/>
    <property type="match status" value="1"/>
</dbReference>
<sequence>MNYGRWNDERCNYPPHTQHLYPYRWSLEDAVFTKDKGKVFSCFACGGGSTMGYKIAGYDVIGCNEIDPRMMKCYETNHHPQYSYLEDIRDLVKRNNLPEELYHLDILDGSPPCSTFSMSGLREDAWGKEKKFKEGQKTQVLDTLFFDFIALAKRLKPKVVIAENVKGLLLGNAIDYVRRIYKDFEEAGYYCQHFLLDASKMGVPQKRERVFFICIRHDLGVHFLKVSDLFNVEPYIDMEFNESEIYYGEYADYKGKPIGVKMRKLFEQRVAGDIALAEAYKKQTGKRGFFNQQYLYENKVSYTLTTHADSIIPFKQPIYLSRSEVCNISTFPQDYHFLNQSPHYICGMSVPPVMMAHVASRIWKYWLSKL</sequence>
<protein>
    <recommendedName>
        <fullName evidence="8">Cytosine-specific methyltransferase</fullName>
        <ecNumber evidence="8">2.1.1.37</ecNumber>
    </recommendedName>
</protein>
<comment type="caution">
    <text evidence="9">The sequence shown here is derived from an EMBL/GenBank/DDBJ whole genome shotgun (WGS) entry which is preliminary data.</text>
</comment>
<dbReference type="PROSITE" id="PS51679">
    <property type="entry name" value="SAM_MT_C5"/>
    <property type="match status" value="1"/>
</dbReference>
<dbReference type="EMBL" id="QSTG01000002">
    <property type="protein sequence ID" value="RGM47736.1"/>
    <property type="molecule type" value="Genomic_DNA"/>
</dbReference>
<dbReference type="PROSITE" id="PS00094">
    <property type="entry name" value="C5_MTASE_1"/>
    <property type="match status" value="1"/>
</dbReference>
<keyword evidence="2 6" id="KW-0808">Transferase</keyword>
<keyword evidence="4" id="KW-0680">Restriction system</keyword>
<evidence type="ECO:0000256" key="7">
    <source>
        <dbReference type="RuleBase" id="RU000416"/>
    </source>
</evidence>
<dbReference type="NCBIfam" id="TIGR00675">
    <property type="entry name" value="dcm"/>
    <property type="match status" value="1"/>
</dbReference>
<proteinExistence type="inferred from homology"/>